<protein>
    <submittedName>
        <fullName evidence="4">NDP-sugar epimerase, includes UDP-GlcNAc-inverting 4,6-dehydratase FlaA1 and capsular polysaccharide biosynthesis protein EpsC</fullName>
    </submittedName>
</protein>
<reference evidence="5" key="1">
    <citation type="submission" date="2016-11" db="EMBL/GenBank/DDBJ databases">
        <authorList>
            <person name="Varghese N."/>
            <person name="Submissions S."/>
        </authorList>
    </citation>
    <scope>NUCLEOTIDE SEQUENCE [LARGE SCALE GENOMIC DNA]</scope>
    <source>
        <strain evidence="5">CGMCC 1.6496</strain>
    </source>
</reference>
<dbReference type="CDD" id="cd05237">
    <property type="entry name" value="UDP_invert_4-6DH_SDR_e"/>
    <property type="match status" value="1"/>
</dbReference>
<sequence length="645" mass="72087">MFTKIHEYLPADYFLGGGNLQVAYSTAIERQEGVLFMGYKSRLGLLMLLDSVIVTTAIFIASWVVYPYTDVVSMDAIIISAVALLIFHHVFAYIFKLYNKVWAYASVGELIAIVQAVTFSVLGATIVQYLANDFSIYRRALLVTWMLHIIFIGGSRFVWRVVRDRYIKDNHEHKRTLIVGAGAAGAMIARQLRDQSKETELQPVAFVDDDLTKQRMQLYNIPVQGKVRDIPEVVGDMHIEHIVIAIPSLRNGQLKKIVDFCNQTNAKVQMIPKIEDLMTGKVTVSSLKNVEVEDLLGREPVQLDIRAISKYVSEQTVMVTGAGGSIGSEICRQVMKFSPSKIILVGHGEFSIYTIDMELRGKYRDAGIEIVPVIGDVQDRDRMFEIMETYKPRIVYHAAAHKHVPLMEQNPHEAVKNNIIGTKNVAEAADTFGIHTFVLVSTDKAVNPTNVMGATKRIAEMVIQDLAVRSKTKFTAVRFGNVLGSRGSVIPLFKKQIANGGPVTVTDPEMTRYFMTIPEASRLVIQAGTLAKGGEIFVLDMGEPVKIVDLAKNLIKLSGYTEAEIPIQFSGIRPGEKMYEELLGEDEVHSEAVYEKIYVGKTSAVDQDVIRGIMNTFENYTRKDLKDALMQIVYMEHDYVTVKGS</sequence>
<dbReference type="InterPro" id="IPR051203">
    <property type="entry name" value="Polysaccharide_Synthase-Rel"/>
</dbReference>
<evidence type="ECO:0000256" key="2">
    <source>
        <dbReference type="SAM" id="Phobius"/>
    </source>
</evidence>
<dbReference type="Proteomes" id="UP000184079">
    <property type="component" value="Unassembled WGS sequence"/>
</dbReference>
<proteinExistence type="inferred from homology"/>
<gene>
    <name evidence="4" type="ORF">SAMN05421807_104168</name>
</gene>
<accession>A0A1M5QK94</accession>
<keyword evidence="2" id="KW-0472">Membrane</keyword>
<evidence type="ECO:0000313" key="5">
    <source>
        <dbReference type="Proteomes" id="UP000184079"/>
    </source>
</evidence>
<feature type="domain" description="Polysaccharide biosynthesis protein CapD-like" evidence="3">
    <location>
        <begin position="317"/>
        <end position="600"/>
    </location>
</feature>
<evidence type="ECO:0000313" key="4">
    <source>
        <dbReference type="EMBL" id="SHH14271.1"/>
    </source>
</evidence>
<feature type="transmembrane region" description="Helical" evidence="2">
    <location>
        <begin position="136"/>
        <end position="159"/>
    </location>
</feature>
<dbReference type="Gene3D" id="3.40.50.720">
    <property type="entry name" value="NAD(P)-binding Rossmann-like Domain"/>
    <property type="match status" value="2"/>
</dbReference>
<dbReference type="Pfam" id="PF02719">
    <property type="entry name" value="Polysacc_synt_2"/>
    <property type="match status" value="1"/>
</dbReference>
<name>A0A1M5QK94_9BACI</name>
<dbReference type="SUPFAM" id="SSF51735">
    <property type="entry name" value="NAD(P)-binding Rossmann-fold domains"/>
    <property type="match status" value="2"/>
</dbReference>
<organism evidence="4 5">
    <name type="scientific">Virgibacillus chiguensis</name>
    <dbReference type="NCBI Taxonomy" id="411959"/>
    <lineage>
        <taxon>Bacteria</taxon>
        <taxon>Bacillati</taxon>
        <taxon>Bacillota</taxon>
        <taxon>Bacilli</taxon>
        <taxon>Bacillales</taxon>
        <taxon>Bacillaceae</taxon>
        <taxon>Virgibacillus</taxon>
    </lineage>
</organism>
<keyword evidence="5" id="KW-1185">Reference proteome</keyword>
<keyword evidence="2" id="KW-1133">Transmembrane helix</keyword>
<feature type="transmembrane region" description="Helical" evidence="2">
    <location>
        <begin position="110"/>
        <end position="130"/>
    </location>
</feature>
<dbReference type="InterPro" id="IPR003869">
    <property type="entry name" value="Polysac_CapD-like"/>
</dbReference>
<dbReference type="PANTHER" id="PTHR43318:SF1">
    <property type="entry name" value="POLYSACCHARIDE BIOSYNTHESIS PROTEIN EPSC-RELATED"/>
    <property type="match status" value="1"/>
</dbReference>
<feature type="transmembrane region" description="Helical" evidence="2">
    <location>
        <begin position="77"/>
        <end position="98"/>
    </location>
</feature>
<dbReference type="PANTHER" id="PTHR43318">
    <property type="entry name" value="UDP-N-ACETYLGLUCOSAMINE 4,6-DEHYDRATASE"/>
    <property type="match status" value="1"/>
</dbReference>
<comment type="similarity">
    <text evidence="1">Belongs to the polysaccharide synthase family.</text>
</comment>
<evidence type="ECO:0000256" key="1">
    <source>
        <dbReference type="ARBA" id="ARBA00007430"/>
    </source>
</evidence>
<feature type="transmembrane region" description="Helical" evidence="2">
    <location>
        <begin position="45"/>
        <end position="65"/>
    </location>
</feature>
<evidence type="ECO:0000259" key="3">
    <source>
        <dbReference type="Pfam" id="PF02719"/>
    </source>
</evidence>
<dbReference type="AlphaFoldDB" id="A0A1M5QK94"/>
<keyword evidence="2" id="KW-0812">Transmembrane</keyword>
<dbReference type="Pfam" id="PF13727">
    <property type="entry name" value="CoA_binding_3"/>
    <property type="match status" value="1"/>
</dbReference>
<dbReference type="EMBL" id="FQXD01000004">
    <property type="protein sequence ID" value="SHH14271.1"/>
    <property type="molecule type" value="Genomic_DNA"/>
</dbReference>
<dbReference type="InterPro" id="IPR036291">
    <property type="entry name" value="NAD(P)-bd_dom_sf"/>
</dbReference>